<dbReference type="GO" id="GO:0000978">
    <property type="term" value="F:RNA polymerase II cis-regulatory region sequence-specific DNA binding"/>
    <property type="evidence" value="ECO:0007669"/>
    <property type="project" value="TreeGrafter"/>
</dbReference>
<dbReference type="RefSeq" id="XP_006692817.1">
    <property type="nucleotide sequence ID" value="XM_006692754.1"/>
</dbReference>
<dbReference type="GO" id="GO:0008270">
    <property type="term" value="F:zinc ion binding"/>
    <property type="evidence" value="ECO:0007669"/>
    <property type="project" value="UniProtKB-KW"/>
</dbReference>
<keyword evidence="2" id="KW-0677">Repeat</keyword>
<sequence>MFSSASGIYSFSQTGPADLSGSSWDTTEGTQNFSEFADAADYYSGETEELILPFGQVTPKSDPSESLDDIQTRWTPSVAIDNKATKAEPMGRTPSQKNRTAKLSSTVKKTRPRVQSILTQAASQLSKLDMAGTTSPTYQDVPQYLGQDLDSLSVSPQVTSSGFYSGYAFPDGLVYTGDVSLSQHVNPQVFGSGLIASPSSWGSLSPAESRLSSPGIGDGSDDVWSGPSLTSPEESPKTSPQLPTQSPSLSRKVDASQQYVTTEDLHGNLLPSLGEESFSLPPAFSSRRLSDGESARDHYLYKNAQPGPDGLFHCPWEGQPNCNHKPEKLKCNYDKFVDSHLKPYRCKVEGCQNARFSSTACLLRHEREAHAMHGHGEKPYLCTYPGCERSVVGHGFPRQWNLKDHMRRVHNDNGSNAQATSPNGSGNAGSRGRKRKSDASEKPMTQEKPVSRKVSKSSNESSATSKQPEPLQSSEIEQWYAHQKALQAFIQGWAQPDDLQSLQAIKEAQDHLTAMGKISHGLLQGSYQRSWKG</sequence>
<dbReference type="Gene3D" id="3.30.160.60">
    <property type="entry name" value="Classic Zinc Finger"/>
    <property type="match status" value="1"/>
</dbReference>
<accession>G0S4U2</accession>
<dbReference type="PANTHER" id="PTHR19818:SF139">
    <property type="entry name" value="PAIR-RULE PROTEIN ODD-PAIRED"/>
    <property type="match status" value="1"/>
</dbReference>
<evidence type="ECO:0000259" key="6">
    <source>
        <dbReference type="SMART" id="SM00355"/>
    </source>
</evidence>
<proteinExistence type="predicted"/>
<dbReference type="Pfam" id="PF26176">
    <property type="entry name" value="zf_C2H2_17_2"/>
    <property type="match status" value="1"/>
</dbReference>
<dbReference type="GO" id="GO:0000981">
    <property type="term" value="F:DNA-binding transcription factor activity, RNA polymerase II-specific"/>
    <property type="evidence" value="ECO:0007669"/>
    <property type="project" value="TreeGrafter"/>
</dbReference>
<evidence type="ECO:0000256" key="3">
    <source>
        <dbReference type="ARBA" id="ARBA00022771"/>
    </source>
</evidence>
<gene>
    <name evidence="7" type="ORF">CTHT_0023530</name>
</gene>
<dbReference type="InterPro" id="IPR059095">
    <property type="entry name" value="Znf_C2H2_17_2nd"/>
</dbReference>
<feature type="compositionally biased region" description="Polar residues" evidence="5">
    <location>
        <begin position="412"/>
        <end position="425"/>
    </location>
</feature>
<protein>
    <submittedName>
        <fullName evidence="7">Zinc finger domain-containing protein</fullName>
    </submittedName>
</protein>
<keyword evidence="4" id="KW-0862">Zinc</keyword>
<reference evidence="7 8" key="1">
    <citation type="journal article" date="2011" name="Cell">
        <title>Insight into structure and assembly of the nuclear pore complex by utilizing the genome of a eukaryotic thermophile.</title>
        <authorList>
            <person name="Amlacher S."/>
            <person name="Sarges P."/>
            <person name="Flemming D."/>
            <person name="van Noort V."/>
            <person name="Kunze R."/>
            <person name="Devos D.P."/>
            <person name="Arumugam M."/>
            <person name="Bork P."/>
            <person name="Hurt E."/>
        </authorList>
    </citation>
    <scope>NUCLEOTIDE SEQUENCE [LARGE SCALE GENOMIC DNA]</scope>
    <source>
        <strain evidence="8">DSM 1495 / CBS 144.50 / IMI 039719</strain>
    </source>
</reference>
<feature type="region of interest" description="Disordered" evidence="5">
    <location>
        <begin position="203"/>
        <end position="256"/>
    </location>
</feature>
<dbReference type="GO" id="GO:0005634">
    <property type="term" value="C:nucleus"/>
    <property type="evidence" value="ECO:0007669"/>
    <property type="project" value="UniProtKB-ARBA"/>
</dbReference>
<evidence type="ECO:0000256" key="5">
    <source>
        <dbReference type="SAM" id="MobiDB-lite"/>
    </source>
</evidence>
<dbReference type="Pfam" id="PF26177">
    <property type="entry name" value="zf_C2H2_17_1st"/>
    <property type="match status" value="1"/>
</dbReference>
<dbReference type="PANTHER" id="PTHR19818">
    <property type="entry name" value="ZINC FINGER PROTEIN ZIC AND GLI"/>
    <property type="match status" value="1"/>
</dbReference>
<keyword evidence="3" id="KW-0863">Zinc-finger</keyword>
<evidence type="ECO:0000256" key="2">
    <source>
        <dbReference type="ARBA" id="ARBA00022737"/>
    </source>
</evidence>
<feature type="region of interest" description="Disordered" evidence="5">
    <location>
        <begin position="409"/>
        <end position="473"/>
    </location>
</feature>
<feature type="region of interest" description="Disordered" evidence="5">
    <location>
        <begin position="56"/>
        <end position="75"/>
    </location>
</feature>
<dbReference type="GO" id="GO:0010557">
    <property type="term" value="P:positive regulation of macromolecule biosynthetic process"/>
    <property type="evidence" value="ECO:0007669"/>
    <property type="project" value="UniProtKB-ARBA"/>
</dbReference>
<feature type="domain" description="C2H2-type" evidence="6">
    <location>
        <begin position="380"/>
        <end position="410"/>
    </location>
</feature>
<dbReference type="InterPro" id="IPR050329">
    <property type="entry name" value="GLI_C2H2-zinc-finger"/>
</dbReference>
<dbReference type="AlphaFoldDB" id="G0S4U2"/>
<feature type="compositionally biased region" description="Low complexity" evidence="5">
    <location>
        <begin position="456"/>
        <end position="466"/>
    </location>
</feature>
<feature type="region of interest" description="Disordered" evidence="5">
    <location>
        <begin position="1"/>
        <end position="31"/>
    </location>
</feature>
<evidence type="ECO:0000313" key="8">
    <source>
        <dbReference type="Proteomes" id="UP000008066"/>
    </source>
</evidence>
<dbReference type="SMART" id="SM00355">
    <property type="entry name" value="ZnF_C2H2"/>
    <property type="match status" value="2"/>
</dbReference>
<evidence type="ECO:0000256" key="1">
    <source>
        <dbReference type="ARBA" id="ARBA00022723"/>
    </source>
</evidence>
<dbReference type="EMBL" id="GL988041">
    <property type="protein sequence ID" value="EGS20521.1"/>
    <property type="molecule type" value="Genomic_DNA"/>
</dbReference>
<organism evidence="8">
    <name type="scientific">Chaetomium thermophilum (strain DSM 1495 / CBS 144.50 / IMI 039719)</name>
    <name type="common">Thermochaetoides thermophila</name>
    <dbReference type="NCBI Taxonomy" id="759272"/>
    <lineage>
        <taxon>Eukaryota</taxon>
        <taxon>Fungi</taxon>
        <taxon>Dikarya</taxon>
        <taxon>Ascomycota</taxon>
        <taxon>Pezizomycotina</taxon>
        <taxon>Sordariomycetes</taxon>
        <taxon>Sordariomycetidae</taxon>
        <taxon>Sordariales</taxon>
        <taxon>Chaetomiaceae</taxon>
        <taxon>Thermochaetoides</taxon>
    </lineage>
</organism>
<evidence type="ECO:0000256" key="4">
    <source>
        <dbReference type="ARBA" id="ARBA00022833"/>
    </source>
</evidence>
<dbReference type="GeneID" id="18256391"/>
<name>G0S4U2_CHATD</name>
<dbReference type="Proteomes" id="UP000008066">
    <property type="component" value="Unassembled WGS sequence"/>
</dbReference>
<keyword evidence="8" id="KW-1185">Reference proteome</keyword>
<evidence type="ECO:0000313" key="7">
    <source>
        <dbReference type="EMBL" id="EGS20521.1"/>
    </source>
</evidence>
<feature type="compositionally biased region" description="Low complexity" evidence="5">
    <location>
        <begin position="237"/>
        <end position="250"/>
    </location>
</feature>
<feature type="compositionally biased region" description="Polar residues" evidence="5">
    <location>
        <begin position="93"/>
        <end position="107"/>
    </location>
</feature>
<feature type="domain" description="C2H2-type" evidence="6">
    <location>
        <begin position="344"/>
        <end position="370"/>
    </location>
</feature>
<dbReference type="InterPro" id="IPR059009">
    <property type="entry name" value="Znf_C2H2_17_1st"/>
</dbReference>
<dbReference type="OrthoDB" id="5062908at2759"/>
<dbReference type="HOGENOM" id="CLU_024747_1_0_1"/>
<keyword evidence="1" id="KW-0479">Metal-binding</keyword>
<dbReference type="OMA" id="PYRCKVE"/>
<dbReference type="eggNOG" id="ENOG502SNG2">
    <property type="taxonomic scope" value="Eukaryota"/>
</dbReference>
<feature type="region of interest" description="Disordered" evidence="5">
    <location>
        <begin position="84"/>
        <end position="109"/>
    </location>
</feature>
<dbReference type="KEGG" id="cthr:CTHT_0023530"/>
<dbReference type="InterPro" id="IPR013087">
    <property type="entry name" value="Znf_C2H2_type"/>
</dbReference>